<feature type="compositionally biased region" description="Low complexity" evidence="2">
    <location>
        <begin position="32"/>
        <end position="41"/>
    </location>
</feature>
<gene>
    <name evidence="3" type="ORF">BP01DRAFT_385950</name>
</gene>
<feature type="region of interest" description="Disordered" evidence="2">
    <location>
        <begin position="174"/>
        <end position="197"/>
    </location>
</feature>
<evidence type="ECO:0000256" key="1">
    <source>
        <dbReference type="SAM" id="Coils"/>
    </source>
</evidence>
<proteinExistence type="predicted"/>
<evidence type="ECO:0000313" key="3">
    <source>
        <dbReference type="EMBL" id="PYH41926.1"/>
    </source>
</evidence>
<accession>A0A318Z4B4</accession>
<evidence type="ECO:0000256" key="2">
    <source>
        <dbReference type="SAM" id="MobiDB-lite"/>
    </source>
</evidence>
<protein>
    <submittedName>
        <fullName evidence="3">Uncharacterized protein</fullName>
    </submittedName>
</protein>
<dbReference type="RefSeq" id="XP_025427908.1">
    <property type="nucleotide sequence ID" value="XM_025577644.1"/>
</dbReference>
<name>A0A318Z4B4_9EURO</name>
<sequence length="197" mass="22038">MSNYAQNAAQPRTRAHRGPQRNRAMNHNSVDGSGSSSTPTSTIATTATTVRQQQDSHISTNLCRLEVELNTLYQQTSDCITTLNQENAILSQQVKNLIQASESQRNELAVLRHETQRLALQAEDVNSIVQELAHLPTAVGHQLEYIHQELKSLREWVEEIDRRPNDHLFEFLRGMDPDSSPTTNGFSAESGSGYLPM</sequence>
<dbReference type="EMBL" id="KZ821257">
    <property type="protein sequence ID" value="PYH41926.1"/>
    <property type="molecule type" value="Genomic_DNA"/>
</dbReference>
<dbReference type="Proteomes" id="UP000248349">
    <property type="component" value="Unassembled WGS sequence"/>
</dbReference>
<feature type="compositionally biased region" description="Polar residues" evidence="2">
    <location>
        <begin position="179"/>
        <end position="190"/>
    </location>
</feature>
<reference evidence="3 4" key="1">
    <citation type="submission" date="2016-12" db="EMBL/GenBank/DDBJ databases">
        <title>The genomes of Aspergillus section Nigri reveals drivers in fungal speciation.</title>
        <authorList>
            <consortium name="DOE Joint Genome Institute"/>
            <person name="Vesth T.C."/>
            <person name="Nybo J."/>
            <person name="Theobald S."/>
            <person name="Brandl J."/>
            <person name="Frisvad J.C."/>
            <person name="Nielsen K.F."/>
            <person name="Lyhne E.K."/>
            <person name="Kogle M.E."/>
            <person name="Kuo A."/>
            <person name="Riley R."/>
            <person name="Clum A."/>
            <person name="Nolan M."/>
            <person name="Lipzen A."/>
            <person name="Salamov A."/>
            <person name="Henrissat B."/>
            <person name="Wiebenga A."/>
            <person name="De Vries R.P."/>
            <person name="Grigoriev I.V."/>
            <person name="Mortensen U.H."/>
            <person name="Andersen M.R."/>
            <person name="Baker S.E."/>
        </authorList>
    </citation>
    <scope>NUCLEOTIDE SEQUENCE [LARGE SCALE GENOMIC DNA]</scope>
    <source>
        <strain evidence="3 4">JOP 1030-1</strain>
    </source>
</reference>
<keyword evidence="4" id="KW-1185">Reference proteome</keyword>
<dbReference type="GeneID" id="37078873"/>
<feature type="region of interest" description="Disordered" evidence="2">
    <location>
        <begin position="1"/>
        <end position="41"/>
    </location>
</feature>
<feature type="coiled-coil region" evidence="1">
    <location>
        <begin position="80"/>
        <end position="114"/>
    </location>
</feature>
<organism evidence="3 4">
    <name type="scientific">Aspergillus saccharolyticus JOP 1030-1</name>
    <dbReference type="NCBI Taxonomy" id="1450539"/>
    <lineage>
        <taxon>Eukaryota</taxon>
        <taxon>Fungi</taxon>
        <taxon>Dikarya</taxon>
        <taxon>Ascomycota</taxon>
        <taxon>Pezizomycotina</taxon>
        <taxon>Eurotiomycetes</taxon>
        <taxon>Eurotiomycetidae</taxon>
        <taxon>Eurotiales</taxon>
        <taxon>Aspergillaceae</taxon>
        <taxon>Aspergillus</taxon>
        <taxon>Aspergillus subgen. Circumdati</taxon>
    </lineage>
</organism>
<dbReference type="AlphaFoldDB" id="A0A318Z4B4"/>
<keyword evidence="1" id="KW-0175">Coiled coil</keyword>
<evidence type="ECO:0000313" key="4">
    <source>
        <dbReference type="Proteomes" id="UP000248349"/>
    </source>
</evidence>
<feature type="compositionally biased region" description="Polar residues" evidence="2">
    <location>
        <begin position="1"/>
        <end position="10"/>
    </location>
</feature>